<comment type="caution">
    <text evidence="1">The sequence shown here is derived from an EMBL/GenBank/DDBJ whole genome shotgun (WGS) entry which is preliminary data.</text>
</comment>
<proteinExistence type="predicted"/>
<dbReference type="AlphaFoldDB" id="A0AA88CJW4"/>
<name>A0AA88CJW4_FICCA</name>
<keyword evidence="2" id="KW-1185">Reference proteome</keyword>
<organism evidence="1 2">
    <name type="scientific">Ficus carica</name>
    <name type="common">Common fig</name>
    <dbReference type="NCBI Taxonomy" id="3494"/>
    <lineage>
        <taxon>Eukaryota</taxon>
        <taxon>Viridiplantae</taxon>
        <taxon>Streptophyta</taxon>
        <taxon>Embryophyta</taxon>
        <taxon>Tracheophyta</taxon>
        <taxon>Spermatophyta</taxon>
        <taxon>Magnoliopsida</taxon>
        <taxon>eudicotyledons</taxon>
        <taxon>Gunneridae</taxon>
        <taxon>Pentapetalae</taxon>
        <taxon>rosids</taxon>
        <taxon>fabids</taxon>
        <taxon>Rosales</taxon>
        <taxon>Moraceae</taxon>
        <taxon>Ficeae</taxon>
        <taxon>Ficus</taxon>
    </lineage>
</organism>
<accession>A0AA88CJW4</accession>
<gene>
    <name evidence="1" type="ORF">TIFTF001_045152</name>
</gene>
<dbReference type="EMBL" id="BTGU01003769">
    <property type="protein sequence ID" value="GMN19241.1"/>
    <property type="molecule type" value="Genomic_DNA"/>
</dbReference>
<dbReference type="Proteomes" id="UP001187192">
    <property type="component" value="Unassembled WGS sequence"/>
</dbReference>
<protein>
    <submittedName>
        <fullName evidence="1">Uncharacterized protein</fullName>
    </submittedName>
</protein>
<sequence>MIADKAGIELSVDDILALTIHKKTRKTMVDIRYIQGGRNRLANGFYPLWGLLREDLRKPPPKALLFEEKLERLLAQPNQEWDEINVPERLRASSLWKDFVEIETCIIKRVSSWVDWPFVIRGVLRRLFGTPLFIEPLSDEEALITELALNTMNIDFPDPKDLLARKRAQKEVTKAAAAEKAAQAGRVTEPLPLPIIESSPEPSTVPV</sequence>
<evidence type="ECO:0000313" key="1">
    <source>
        <dbReference type="EMBL" id="GMN19241.1"/>
    </source>
</evidence>
<reference evidence="1" key="1">
    <citation type="submission" date="2023-07" db="EMBL/GenBank/DDBJ databases">
        <title>draft genome sequence of fig (Ficus carica).</title>
        <authorList>
            <person name="Takahashi T."/>
            <person name="Nishimura K."/>
        </authorList>
    </citation>
    <scope>NUCLEOTIDE SEQUENCE</scope>
</reference>
<evidence type="ECO:0000313" key="2">
    <source>
        <dbReference type="Proteomes" id="UP001187192"/>
    </source>
</evidence>